<feature type="region of interest" description="Disordered" evidence="1">
    <location>
        <begin position="114"/>
        <end position="138"/>
    </location>
</feature>
<organism evidence="2 3">
    <name type="scientific">Primorskyibacter flagellatus</name>
    <dbReference type="NCBI Taxonomy" id="1387277"/>
    <lineage>
        <taxon>Bacteria</taxon>
        <taxon>Pseudomonadati</taxon>
        <taxon>Pseudomonadota</taxon>
        <taxon>Alphaproteobacteria</taxon>
        <taxon>Rhodobacterales</taxon>
        <taxon>Roseobacteraceae</taxon>
        <taxon>Primorskyibacter</taxon>
    </lineage>
</organism>
<protein>
    <submittedName>
        <fullName evidence="2">Lysophospholipase</fullName>
    </submittedName>
</protein>
<dbReference type="PIRSF" id="PIRSF032025">
    <property type="entry name" value="UCP032025"/>
    <property type="match status" value="1"/>
</dbReference>
<keyword evidence="3" id="KW-1185">Reference proteome</keyword>
<evidence type="ECO:0000313" key="2">
    <source>
        <dbReference type="EMBL" id="GGE39936.1"/>
    </source>
</evidence>
<accession>A0A917EGY1</accession>
<name>A0A917EGY1_9RHOB</name>
<evidence type="ECO:0000256" key="1">
    <source>
        <dbReference type="SAM" id="MobiDB-lite"/>
    </source>
</evidence>
<dbReference type="EMBL" id="BMFJ01000002">
    <property type="protein sequence ID" value="GGE39936.1"/>
    <property type="molecule type" value="Genomic_DNA"/>
</dbReference>
<gene>
    <name evidence="2" type="ORF">GCM10011360_29480</name>
</gene>
<feature type="compositionally biased region" description="Basic and acidic residues" evidence="1">
    <location>
        <begin position="120"/>
        <end position="136"/>
    </location>
</feature>
<proteinExistence type="predicted"/>
<dbReference type="AlphaFoldDB" id="A0A917EGY1"/>
<dbReference type="Pfam" id="PF07370">
    <property type="entry name" value="DUF1489"/>
    <property type="match status" value="1"/>
</dbReference>
<reference evidence="3" key="1">
    <citation type="journal article" date="2019" name="Int. J. Syst. Evol. Microbiol.">
        <title>The Global Catalogue of Microorganisms (GCM) 10K type strain sequencing project: providing services to taxonomists for standard genome sequencing and annotation.</title>
        <authorList>
            <consortium name="The Broad Institute Genomics Platform"/>
            <consortium name="The Broad Institute Genome Sequencing Center for Infectious Disease"/>
            <person name="Wu L."/>
            <person name="Ma J."/>
        </authorList>
    </citation>
    <scope>NUCLEOTIDE SEQUENCE [LARGE SCALE GENOMIC DNA]</scope>
    <source>
        <strain evidence="3">CGMCC 1.12664</strain>
    </source>
</reference>
<dbReference type="InterPro" id="IPR008320">
    <property type="entry name" value="UCP032025"/>
</dbReference>
<comment type="caution">
    <text evidence="2">The sequence shown here is derived from an EMBL/GenBank/DDBJ whole genome shotgun (WGS) entry which is preliminary data.</text>
</comment>
<sequence>MSQTNTILGETVARFVNLLKLSVGSESVDTLRAWQASRRPLYDDGLPRHVTRMWPKRESELLDGGSIYWVIKGQIQARQRVVRLDEVMHDGIRHCALVLDPEVHATATSPRRPFQGWRYLDPKDAPPDLSKTRTGDDTLPADLSKALADIGVL</sequence>
<evidence type="ECO:0000313" key="3">
    <source>
        <dbReference type="Proteomes" id="UP000612855"/>
    </source>
</evidence>
<dbReference type="Proteomes" id="UP000612855">
    <property type="component" value="Unassembled WGS sequence"/>
</dbReference>